<gene>
    <name evidence="11" type="ORF">SBRY_40888</name>
</gene>
<accession>A0A9W4H3U5</accession>
<feature type="transmembrane region" description="Helical" evidence="9">
    <location>
        <begin position="6"/>
        <end position="24"/>
    </location>
</feature>
<dbReference type="EMBL" id="CAJVAX010000018">
    <property type="protein sequence ID" value="CAG7648273.1"/>
    <property type="molecule type" value="Genomic_DNA"/>
</dbReference>
<dbReference type="RefSeq" id="WP_205047785.1">
    <property type="nucleotide sequence ID" value="NZ_CAJVAX010000018.1"/>
</dbReference>
<feature type="domain" description="Cation/H+ exchanger transmembrane" evidence="10">
    <location>
        <begin position="16"/>
        <end position="391"/>
    </location>
</feature>
<sequence length="594" mass="60811">MTENQVMAGLGLIVVLAVGSQLLASRLRVPALLVLLPAGFTAGALTDDVDPNRLLGHAFSPMVSLAVAVILYDSGLGLDLGGLRGHTRRVVVRLLWIGTLVTWVAATLLADPLLGMSKQAAVMLGAILVVSGPTVVGPLLDFVRPRERLQRILIWEGALIDPIGGILGALVFHGVVASQRKGAAAQVGAFMASAGIGLAGGVVGAALLWLLLRYVPLGEVLGTTVQLAAVVGVAAACDVLRGDTGLIAAVTMGMALANLPGLDLPARRPFLDTLVSMIIGLLFVSISATVTPHSLRHVVLPALALVAVLVLVVRPLATAVATYGTDLPRQERLFVAWMDPRGIVAASTASTFSATLVGKGIGGAAKILPATFVVIVATVTLYGLTAHPVARRLGVLRPARSRPLLVGGAAWVLDLARALRSAGLDVLMWAGLPAQREKIAAAGLPLAPGELLADASGAGAELEGVTVVLLLTDEDDFNALASMTLRQTTEGAVHRLAAPSGAHGVVAPYTGGPALFGSDLSRPELNRRYEAGARVGTLPAPGELPAGHELLFVVRADGLLVPVTQGSRPESRPGDTAVVLVPQTAAGPPDTPGG</sequence>
<feature type="transmembrane region" description="Helical" evidence="9">
    <location>
        <begin position="121"/>
        <end position="140"/>
    </location>
</feature>
<reference evidence="11" key="1">
    <citation type="submission" date="2021-06" db="EMBL/GenBank/DDBJ databases">
        <authorList>
            <person name="Arsene-Ploetze F."/>
        </authorList>
    </citation>
    <scope>NUCLEOTIDE SEQUENCE</scope>
    <source>
        <strain evidence="11">SBRY1</strain>
    </source>
</reference>
<feature type="transmembrane region" description="Helical" evidence="9">
    <location>
        <begin position="90"/>
        <end position="109"/>
    </location>
</feature>
<dbReference type="Pfam" id="PF00999">
    <property type="entry name" value="Na_H_Exchanger"/>
    <property type="match status" value="1"/>
</dbReference>
<keyword evidence="4" id="KW-1003">Cell membrane</keyword>
<name>A0A9W4H3U5_9ACTN</name>
<evidence type="ECO:0000256" key="3">
    <source>
        <dbReference type="ARBA" id="ARBA00022449"/>
    </source>
</evidence>
<feature type="transmembrane region" description="Helical" evidence="9">
    <location>
        <begin position="58"/>
        <end position="78"/>
    </location>
</feature>
<protein>
    <submittedName>
        <fullName evidence="11">Sodium/proton antiporter (CPA1 family)</fullName>
    </submittedName>
</protein>
<dbReference type="InterPro" id="IPR038770">
    <property type="entry name" value="Na+/solute_symporter_sf"/>
</dbReference>
<dbReference type="AlphaFoldDB" id="A0A9W4H3U5"/>
<dbReference type="PANTHER" id="PTHR32507">
    <property type="entry name" value="NA(+)/H(+) ANTIPORTER 1"/>
    <property type="match status" value="1"/>
</dbReference>
<dbReference type="InterPro" id="IPR006153">
    <property type="entry name" value="Cation/H_exchanger_TM"/>
</dbReference>
<keyword evidence="12" id="KW-1185">Reference proteome</keyword>
<dbReference type="PANTHER" id="PTHR32507:SF0">
    <property type="entry name" value="NA(+)_H(+) ANTIPORTER 2-RELATED"/>
    <property type="match status" value="1"/>
</dbReference>
<feature type="transmembrane region" description="Helical" evidence="9">
    <location>
        <begin position="302"/>
        <end position="323"/>
    </location>
</feature>
<dbReference type="GO" id="GO:0015297">
    <property type="term" value="F:antiporter activity"/>
    <property type="evidence" value="ECO:0007669"/>
    <property type="project" value="UniProtKB-KW"/>
</dbReference>
<keyword evidence="6 9" id="KW-1133">Transmembrane helix</keyword>
<feature type="transmembrane region" description="Helical" evidence="9">
    <location>
        <begin position="270"/>
        <end position="290"/>
    </location>
</feature>
<evidence type="ECO:0000256" key="1">
    <source>
        <dbReference type="ARBA" id="ARBA00004651"/>
    </source>
</evidence>
<keyword evidence="5 9" id="KW-0812">Transmembrane</keyword>
<comment type="subcellular location">
    <subcellularLocation>
        <location evidence="1">Cell membrane</location>
        <topology evidence="1">Multi-pass membrane protein</topology>
    </subcellularLocation>
</comment>
<feature type="transmembrane region" description="Helical" evidence="9">
    <location>
        <begin position="367"/>
        <end position="390"/>
    </location>
</feature>
<evidence type="ECO:0000313" key="11">
    <source>
        <dbReference type="EMBL" id="CAG7648273.1"/>
    </source>
</evidence>
<dbReference type="Gene3D" id="1.20.1530.20">
    <property type="match status" value="1"/>
</dbReference>
<keyword evidence="3" id="KW-0050">Antiport</keyword>
<keyword evidence="7" id="KW-0406">Ion transport</keyword>
<feature type="transmembrane region" description="Helical" evidence="9">
    <location>
        <begin position="29"/>
        <end position="46"/>
    </location>
</feature>
<evidence type="ECO:0000256" key="9">
    <source>
        <dbReference type="SAM" id="Phobius"/>
    </source>
</evidence>
<evidence type="ECO:0000313" key="12">
    <source>
        <dbReference type="Proteomes" id="UP001153328"/>
    </source>
</evidence>
<feature type="transmembrane region" description="Helical" evidence="9">
    <location>
        <begin position="343"/>
        <end position="361"/>
    </location>
</feature>
<evidence type="ECO:0000256" key="6">
    <source>
        <dbReference type="ARBA" id="ARBA00022989"/>
    </source>
</evidence>
<feature type="transmembrane region" description="Helical" evidence="9">
    <location>
        <begin position="152"/>
        <end position="175"/>
    </location>
</feature>
<dbReference type="GO" id="GO:1902600">
    <property type="term" value="P:proton transmembrane transport"/>
    <property type="evidence" value="ECO:0007669"/>
    <property type="project" value="InterPro"/>
</dbReference>
<evidence type="ECO:0000259" key="10">
    <source>
        <dbReference type="Pfam" id="PF00999"/>
    </source>
</evidence>
<feature type="transmembrane region" description="Helical" evidence="9">
    <location>
        <begin position="187"/>
        <end position="212"/>
    </location>
</feature>
<evidence type="ECO:0000256" key="2">
    <source>
        <dbReference type="ARBA" id="ARBA00022448"/>
    </source>
</evidence>
<proteinExistence type="predicted"/>
<evidence type="ECO:0000256" key="5">
    <source>
        <dbReference type="ARBA" id="ARBA00022692"/>
    </source>
</evidence>
<dbReference type="GO" id="GO:0005886">
    <property type="term" value="C:plasma membrane"/>
    <property type="evidence" value="ECO:0007669"/>
    <property type="project" value="UniProtKB-SubCell"/>
</dbReference>
<organism evidence="11 12">
    <name type="scientific">Actinacidiphila bryophytorum</name>
    <dbReference type="NCBI Taxonomy" id="1436133"/>
    <lineage>
        <taxon>Bacteria</taxon>
        <taxon>Bacillati</taxon>
        <taxon>Actinomycetota</taxon>
        <taxon>Actinomycetes</taxon>
        <taxon>Kitasatosporales</taxon>
        <taxon>Streptomycetaceae</taxon>
        <taxon>Actinacidiphila</taxon>
    </lineage>
</organism>
<evidence type="ECO:0000256" key="4">
    <source>
        <dbReference type="ARBA" id="ARBA00022475"/>
    </source>
</evidence>
<dbReference type="Proteomes" id="UP001153328">
    <property type="component" value="Unassembled WGS sequence"/>
</dbReference>
<keyword evidence="8 9" id="KW-0472">Membrane</keyword>
<evidence type="ECO:0000256" key="8">
    <source>
        <dbReference type="ARBA" id="ARBA00023136"/>
    </source>
</evidence>
<keyword evidence="2" id="KW-0813">Transport</keyword>
<comment type="caution">
    <text evidence="11">The sequence shown here is derived from an EMBL/GenBank/DDBJ whole genome shotgun (WGS) entry which is preliminary data.</text>
</comment>
<evidence type="ECO:0000256" key="7">
    <source>
        <dbReference type="ARBA" id="ARBA00023065"/>
    </source>
</evidence>